<gene>
    <name evidence="1" type="ORF">M5K25_000653</name>
</gene>
<evidence type="ECO:0000313" key="1">
    <source>
        <dbReference type="EMBL" id="KAL0928734.1"/>
    </source>
</evidence>
<protein>
    <submittedName>
        <fullName evidence="1">Uncharacterized protein</fullName>
    </submittedName>
</protein>
<name>A0ABD0VU41_DENTH</name>
<accession>A0ABD0VU41</accession>
<organism evidence="1 2">
    <name type="scientific">Dendrobium thyrsiflorum</name>
    <name type="common">Pinecone-like raceme dendrobium</name>
    <name type="synonym">Orchid</name>
    <dbReference type="NCBI Taxonomy" id="117978"/>
    <lineage>
        <taxon>Eukaryota</taxon>
        <taxon>Viridiplantae</taxon>
        <taxon>Streptophyta</taxon>
        <taxon>Embryophyta</taxon>
        <taxon>Tracheophyta</taxon>
        <taxon>Spermatophyta</taxon>
        <taxon>Magnoliopsida</taxon>
        <taxon>Liliopsida</taxon>
        <taxon>Asparagales</taxon>
        <taxon>Orchidaceae</taxon>
        <taxon>Epidendroideae</taxon>
        <taxon>Malaxideae</taxon>
        <taxon>Dendrobiinae</taxon>
        <taxon>Dendrobium</taxon>
    </lineage>
</organism>
<proteinExistence type="predicted"/>
<comment type="caution">
    <text evidence="1">The sequence shown here is derived from an EMBL/GenBank/DDBJ whole genome shotgun (WGS) entry which is preliminary data.</text>
</comment>
<dbReference type="Proteomes" id="UP001552299">
    <property type="component" value="Unassembled WGS sequence"/>
</dbReference>
<dbReference type="AlphaFoldDB" id="A0ABD0VU41"/>
<keyword evidence="2" id="KW-1185">Reference proteome</keyword>
<dbReference type="EMBL" id="JANQDX010000001">
    <property type="protein sequence ID" value="KAL0928734.1"/>
    <property type="molecule type" value="Genomic_DNA"/>
</dbReference>
<reference evidence="1 2" key="1">
    <citation type="journal article" date="2024" name="Plant Biotechnol. J.">
        <title>Dendrobium thyrsiflorum genome and its molecular insights into genes involved in important horticultural traits.</title>
        <authorList>
            <person name="Chen B."/>
            <person name="Wang J.Y."/>
            <person name="Zheng P.J."/>
            <person name="Li K.L."/>
            <person name="Liang Y.M."/>
            <person name="Chen X.F."/>
            <person name="Zhang C."/>
            <person name="Zhao X."/>
            <person name="He X."/>
            <person name="Zhang G.Q."/>
            <person name="Liu Z.J."/>
            <person name="Xu Q."/>
        </authorList>
    </citation>
    <scope>NUCLEOTIDE SEQUENCE [LARGE SCALE GENOMIC DNA]</scope>
    <source>
        <strain evidence="1">GZMU011</strain>
    </source>
</reference>
<evidence type="ECO:0000313" key="2">
    <source>
        <dbReference type="Proteomes" id="UP001552299"/>
    </source>
</evidence>
<sequence>MSLVKGMLNTVGLGFQMKEEWAGYSGFGLGLFEGLSGLQVGKEMGGSARSWLRAEQVERALADGYGFVGAEYSSPIEDPIVSCIYLHTVHEKIDGKFVIMEEMMKLLEGQTKTAPSEAREAAFLFPIFVFSFADFTKSVSTSYQSLVEKYKVCQRMNTKKCMHEELTMDEVQFKDRPSKNNQKTAVESFTHQLDNKQDGGNCLDSSYSVLDSDWMTFGGWAAGKCGLDSPKKELYEAPVVVPEAGQQSEALSQTWTAIRMAGQQGFEQKFVGAASRHHPENMDSHCESLDSSFLLLKLLDSTLLWTAIWQPRKHLAALHTYPIDGRIGHQGYCRLSVLHLLRFLEKPF</sequence>